<name>A0A1M7EPJ0_9BRAD</name>
<evidence type="ECO:0000259" key="1">
    <source>
        <dbReference type="Pfam" id="PF13649"/>
    </source>
</evidence>
<keyword evidence="2" id="KW-0808">Transferase</keyword>
<dbReference type="PANTHER" id="PTHR43591">
    <property type="entry name" value="METHYLTRANSFERASE"/>
    <property type="match status" value="1"/>
</dbReference>
<gene>
    <name evidence="2" type="ORF">SAMN05444159_7231</name>
</gene>
<dbReference type="Gene3D" id="3.40.50.150">
    <property type="entry name" value="Vaccinia Virus protein VP39"/>
    <property type="match status" value="1"/>
</dbReference>
<protein>
    <submittedName>
        <fullName evidence="2">Ubiquinone/menaquinone biosynthesis C-methylase UbiE</fullName>
    </submittedName>
</protein>
<organism evidence="2 3">
    <name type="scientific">Bradyrhizobium lablabi</name>
    <dbReference type="NCBI Taxonomy" id="722472"/>
    <lineage>
        <taxon>Bacteria</taxon>
        <taxon>Pseudomonadati</taxon>
        <taxon>Pseudomonadota</taxon>
        <taxon>Alphaproteobacteria</taxon>
        <taxon>Hyphomicrobiales</taxon>
        <taxon>Nitrobacteraceae</taxon>
        <taxon>Bradyrhizobium</taxon>
    </lineage>
</organism>
<keyword evidence="2" id="KW-0489">Methyltransferase</keyword>
<dbReference type="OrthoDB" id="9777638at2"/>
<dbReference type="SUPFAM" id="SSF53335">
    <property type="entry name" value="S-adenosyl-L-methionine-dependent methyltransferases"/>
    <property type="match status" value="1"/>
</dbReference>
<dbReference type="GO" id="GO:0032259">
    <property type="term" value="P:methylation"/>
    <property type="evidence" value="ECO:0007669"/>
    <property type="project" value="UniProtKB-KW"/>
</dbReference>
<dbReference type="GO" id="GO:0008168">
    <property type="term" value="F:methyltransferase activity"/>
    <property type="evidence" value="ECO:0007669"/>
    <property type="project" value="UniProtKB-KW"/>
</dbReference>
<dbReference type="InterPro" id="IPR041698">
    <property type="entry name" value="Methyltransf_25"/>
</dbReference>
<dbReference type="Pfam" id="PF13649">
    <property type="entry name" value="Methyltransf_25"/>
    <property type="match status" value="1"/>
</dbReference>
<evidence type="ECO:0000313" key="2">
    <source>
        <dbReference type="EMBL" id="SHL93598.1"/>
    </source>
</evidence>
<accession>A0A1M7EPJ0</accession>
<evidence type="ECO:0000313" key="3">
    <source>
        <dbReference type="Proteomes" id="UP000189935"/>
    </source>
</evidence>
<dbReference type="EMBL" id="LT670844">
    <property type="protein sequence ID" value="SHL93598.1"/>
    <property type="molecule type" value="Genomic_DNA"/>
</dbReference>
<dbReference type="Proteomes" id="UP000189935">
    <property type="component" value="Chromosome I"/>
</dbReference>
<proteinExistence type="predicted"/>
<reference evidence="2 3" key="1">
    <citation type="submission" date="2016-11" db="EMBL/GenBank/DDBJ databases">
        <authorList>
            <person name="Jaros S."/>
            <person name="Januszkiewicz K."/>
            <person name="Wedrychowicz H."/>
        </authorList>
    </citation>
    <scope>NUCLEOTIDE SEQUENCE [LARGE SCALE GENOMIC DNA]</scope>
    <source>
        <strain evidence="2 3">GAS499</strain>
    </source>
</reference>
<feature type="domain" description="Methyltransferase" evidence="1">
    <location>
        <begin position="55"/>
        <end position="149"/>
    </location>
</feature>
<dbReference type="CDD" id="cd02440">
    <property type="entry name" value="AdoMet_MTases"/>
    <property type="match status" value="1"/>
</dbReference>
<keyword evidence="2" id="KW-0830">Ubiquinone</keyword>
<sequence length="285" mass="30511">MELPSGHDQNADQIAYWNGPGGQHWADRQQTQDIVLAPVSQVLIDRAKAKAGERIVDIGCGCGATTVAFAQKVGSAGQVTGIDISGPMLTRARQLAPAGLPVDFVLADATVYPFIPQSFDLLASRFGVMFFAQPALSFANMRNALRPSGRLAFACWREPRENPFFMAPLQAVYKHVPKLPQLGPEDPGPFSFASEARVNRILREAGFTGIAMEPYDLSLDIAVGRGLDAAVEATLEIGPAARALFEQPPDVRAAAMVSIREALAPFVSGQSVPLKASIWIVTANV</sequence>
<dbReference type="PANTHER" id="PTHR43591:SF24">
    <property type="entry name" value="2-METHOXY-6-POLYPRENYL-1,4-BENZOQUINOL METHYLASE, MITOCHONDRIAL"/>
    <property type="match status" value="1"/>
</dbReference>
<dbReference type="InterPro" id="IPR029063">
    <property type="entry name" value="SAM-dependent_MTases_sf"/>
</dbReference>
<dbReference type="AlphaFoldDB" id="A0A1M7EPJ0"/>
<dbReference type="RefSeq" id="WP_079544249.1">
    <property type="nucleotide sequence ID" value="NZ_LT670844.1"/>
</dbReference>